<dbReference type="SUPFAM" id="SSF46689">
    <property type="entry name" value="Homeodomain-like"/>
    <property type="match status" value="1"/>
</dbReference>
<dbReference type="InterPro" id="IPR009057">
    <property type="entry name" value="Homeodomain-like_sf"/>
</dbReference>
<dbReference type="Gene3D" id="1.10.357.10">
    <property type="entry name" value="Tetracycline Repressor, domain 2"/>
    <property type="match status" value="1"/>
</dbReference>
<feature type="region of interest" description="Disordered" evidence="5">
    <location>
        <begin position="1"/>
        <end position="24"/>
    </location>
</feature>
<feature type="compositionally biased region" description="Low complexity" evidence="5">
    <location>
        <begin position="1"/>
        <end position="18"/>
    </location>
</feature>
<comment type="caution">
    <text evidence="7">The sequence shown here is derived from an EMBL/GenBank/DDBJ whole genome shotgun (WGS) entry which is preliminary data.</text>
</comment>
<protein>
    <submittedName>
        <fullName evidence="7">TetR-like C-terminal domain-containing protein</fullName>
    </submittedName>
</protein>
<evidence type="ECO:0000259" key="6">
    <source>
        <dbReference type="PROSITE" id="PS50977"/>
    </source>
</evidence>
<keyword evidence="3" id="KW-0804">Transcription</keyword>
<name>A0ABW3VUW7_9ACTN</name>
<dbReference type="PROSITE" id="PS50977">
    <property type="entry name" value="HTH_TETR_2"/>
    <property type="match status" value="1"/>
</dbReference>
<dbReference type="Pfam" id="PF16859">
    <property type="entry name" value="TetR_C_11"/>
    <property type="match status" value="1"/>
</dbReference>
<dbReference type="Pfam" id="PF00440">
    <property type="entry name" value="TetR_N"/>
    <property type="match status" value="1"/>
</dbReference>
<evidence type="ECO:0000313" key="8">
    <source>
        <dbReference type="Proteomes" id="UP001597229"/>
    </source>
</evidence>
<keyword evidence="1" id="KW-0805">Transcription regulation</keyword>
<dbReference type="SUPFAM" id="SSF48498">
    <property type="entry name" value="Tetracyclin repressor-like, C-terminal domain"/>
    <property type="match status" value="1"/>
</dbReference>
<proteinExistence type="predicted"/>
<keyword evidence="2 4" id="KW-0238">DNA-binding</keyword>
<reference evidence="8" key="1">
    <citation type="journal article" date="2019" name="Int. J. Syst. Evol. Microbiol.">
        <title>The Global Catalogue of Microorganisms (GCM) 10K type strain sequencing project: providing services to taxonomists for standard genome sequencing and annotation.</title>
        <authorList>
            <consortium name="The Broad Institute Genomics Platform"/>
            <consortium name="The Broad Institute Genome Sequencing Center for Infectious Disease"/>
            <person name="Wu L."/>
            <person name="Ma J."/>
        </authorList>
    </citation>
    <scope>NUCLEOTIDE SEQUENCE [LARGE SCALE GENOMIC DNA]</scope>
    <source>
        <strain evidence="8">CCUG 52478</strain>
    </source>
</reference>
<dbReference type="InterPro" id="IPR036271">
    <property type="entry name" value="Tet_transcr_reg_TetR-rel_C_sf"/>
</dbReference>
<evidence type="ECO:0000313" key="7">
    <source>
        <dbReference type="EMBL" id="MFD1246565.1"/>
    </source>
</evidence>
<keyword evidence="8" id="KW-1185">Reference proteome</keyword>
<evidence type="ECO:0000256" key="5">
    <source>
        <dbReference type="SAM" id="MobiDB-lite"/>
    </source>
</evidence>
<dbReference type="EMBL" id="JBHTLX010000004">
    <property type="protein sequence ID" value="MFD1246565.1"/>
    <property type="molecule type" value="Genomic_DNA"/>
</dbReference>
<gene>
    <name evidence="7" type="ORF">ACFQ3F_02070</name>
</gene>
<feature type="domain" description="HTH tetR-type" evidence="6">
    <location>
        <begin position="24"/>
        <end position="84"/>
    </location>
</feature>
<evidence type="ECO:0000256" key="4">
    <source>
        <dbReference type="PROSITE-ProRule" id="PRU00335"/>
    </source>
</evidence>
<evidence type="ECO:0000256" key="1">
    <source>
        <dbReference type="ARBA" id="ARBA00023015"/>
    </source>
</evidence>
<sequence>MGTISARPTRSTPTTRGAGRPRDPRIEQAALAAVRELLAEGGYPAVTVAAVAARAGTTKAALYRRWPALPHLVHEAAFPGELALQMHLGADLATDLAGIVRGTRDALCAPVAAAALPALLAEVSTWPDLHAAMMQRFAGVFRDLDERLRAAVDAGEAHPDARADDLLRLVIGAVISGVLLTPDELDDAWVERLTATLARSLRP</sequence>
<dbReference type="InterPro" id="IPR011075">
    <property type="entry name" value="TetR_C"/>
</dbReference>
<dbReference type="PANTHER" id="PTHR30055">
    <property type="entry name" value="HTH-TYPE TRANSCRIPTIONAL REGULATOR RUTR"/>
    <property type="match status" value="1"/>
</dbReference>
<evidence type="ECO:0000256" key="3">
    <source>
        <dbReference type="ARBA" id="ARBA00023163"/>
    </source>
</evidence>
<evidence type="ECO:0000256" key="2">
    <source>
        <dbReference type="ARBA" id="ARBA00023125"/>
    </source>
</evidence>
<organism evidence="7 8">
    <name type="scientific">Nocardioides ginsengisoli</name>
    <dbReference type="NCBI Taxonomy" id="363868"/>
    <lineage>
        <taxon>Bacteria</taxon>
        <taxon>Bacillati</taxon>
        <taxon>Actinomycetota</taxon>
        <taxon>Actinomycetes</taxon>
        <taxon>Propionibacteriales</taxon>
        <taxon>Nocardioidaceae</taxon>
        <taxon>Nocardioides</taxon>
    </lineage>
</organism>
<feature type="DNA-binding region" description="H-T-H motif" evidence="4">
    <location>
        <begin position="47"/>
        <end position="66"/>
    </location>
</feature>
<dbReference type="Gene3D" id="1.10.10.60">
    <property type="entry name" value="Homeodomain-like"/>
    <property type="match status" value="1"/>
</dbReference>
<dbReference type="InterPro" id="IPR050109">
    <property type="entry name" value="HTH-type_TetR-like_transc_reg"/>
</dbReference>
<dbReference type="PANTHER" id="PTHR30055:SF230">
    <property type="entry name" value="TRANSCRIPTIONAL REGULATORY PROTEIN (PROBABLY TETR-FAMILY)-RELATED"/>
    <property type="match status" value="1"/>
</dbReference>
<dbReference type="Proteomes" id="UP001597229">
    <property type="component" value="Unassembled WGS sequence"/>
</dbReference>
<dbReference type="RefSeq" id="WP_367920046.1">
    <property type="nucleotide sequence ID" value="NZ_BAABAC010000025.1"/>
</dbReference>
<accession>A0ABW3VUW7</accession>
<dbReference type="InterPro" id="IPR001647">
    <property type="entry name" value="HTH_TetR"/>
</dbReference>